<protein>
    <submittedName>
        <fullName evidence="7">SWI/SNF complex subunit SWI3C</fullName>
    </submittedName>
</protein>
<reference evidence="7 8" key="1">
    <citation type="submission" date="2024-04" db="EMBL/GenBank/DDBJ databases">
        <title>Genome assembly C_amara_ONT_v2.</title>
        <authorList>
            <person name="Yant L."/>
            <person name="Moore C."/>
            <person name="Slenker M."/>
        </authorList>
    </citation>
    <scope>NUCLEOTIDE SEQUENCE [LARGE SCALE GENOMIC DNA]</scope>
    <source>
        <tissue evidence="7">Leaf</tissue>
    </source>
</reference>
<keyword evidence="2" id="KW-0238">DNA-binding</keyword>
<accession>A0ABD1A4F6</accession>
<dbReference type="Proteomes" id="UP001558713">
    <property type="component" value="Unassembled WGS sequence"/>
</dbReference>
<organism evidence="7 8">
    <name type="scientific">Cardamine amara subsp. amara</name>
    <dbReference type="NCBI Taxonomy" id="228776"/>
    <lineage>
        <taxon>Eukaryota</taxon>
        <taxon>Viridiplantae</taxon>
        <taxon>Streptophyta</taxon>
        <taxon>Embryophyta</taxon>
        <taxon>Tracheophyta</taxon>
        <taxon>Spermatophyta</taxon>
        <taxon>Magnoliopsida</taxon>
        <taxon>eudicotyledons</taxon>
        <taxon>Gunneridae</taxon>
        <taxon>Pentapetalae</taxon>
        <taxon>rosids</taxon>
        <taxon>malvids</taxon>
        <taxon>Brassicales</taxon>
        <taxon>Brassicaceae</taxon>
        <taxon>Cardamineae</taxon>
        <taxon>Cardamine</taxon>
    </lineage>
</organism>
<dbReference type="EMBL" id="JBANAX010000708">
    <property type="protein sequence ID" value="KAL1196200.1"/>
    <property type="molecule type" value="Genomic_DNA"/>
</dbReference>
<name>A0ABD1A4F6_CARAN</name>
<dbReference type="SUPFAM" id="SSF46689">
    <property type="entry name" value="Homeodomain-like"/>
    <property type="match status" value="1"/>
</dbReference>
<keyword evidence="1" id="KW-0805">Transcription regulation</keyword>
<dbReference type="InterPro" id="IPR009057">
    <property type="entry name" value="Homeodomain-like_sf"/>
</dbReference>
<dbReference type="GO" id="GO:0003677">
    <property type="term" value="F:DNA binding"/>
    <property type="evidence" value="ECO:0007669"/>
    <property type="project" value="UniProtKB-KW"/>
</dbReference>
<keyword evidence="3" id="KW-0804">Transcription</keyword>
<dbReference type="InterPro" id="IPR001005">
    <property type="entry name" value="SANT/Myb"/>
</dbReference>
<dbReference type="PROSITE" id="PS51293">
    <property type="entry name" value="SANT"/>
    <property type="match status" value="1"/>
</dbReference>
<comment type="caution">
    <text evidence="7">The sequence shown here is derived from an EMBL/GenBank/DDBJ whole genome shotgun (WGS) entry which is preliminary data.</text>
</comment>
<dbReference type="AlphaFoldDB" id="A0ABD1A4F6"/>
<feature type="region of interest" description="Disordered" evidence="5">
    <location>
        <begin position="64"/>
        <end position="94"/>
    </location>
</feature>
<dbReference type="PANTHER" id="PTHR12802:SF61">
    <property type="entry name" value="SWI_SNF COMPLEX SUBUNIT SWI3C"/>
    <property type="match status" value="1"/>
</dbReference>
<keyword evidence="4" id="KW-0539">Nucleus</keyword>
<evidence type="ECO:0000256" key="5">
    <source>
        <dbReference type="SAM" id="MobiDB-lite"/>
    </source>
</evidence>
<evidence type="ECO:0000256" key="4">
    <source>
        <dbReference type="ARBA" id="ARBA00023242"/>
    </source>
</evidence>
<dbReference type="Pfam" id="PF16495">
    <property type="entry name" value="SWIRM-assoc_1"/>
    <property type="match status" value="1"/>
</dbReference>
<evidence type="ECO:0000259" key="6">
    <source>
        <dbReference type="PROSITE" id="PS51293"/>
    </source>
</evidence>
<keyword evidence="8" id="KW-1185">Reference proteome</keyword>
<dbReference type="PANTHER" id="PTHR12802">
    <property type="entry name" value="SWI/SNF COMPLEX-RELATED"/>
    <property type="match status" value="1"/>
</dbReference>
<gene>
    <name evidence="7" type="ORF">V5N11_035313</name>
</gene>
<evidence type="ECO:0000313" key="8">
    <source>
        <dbReference type="Proteomes" id="UP001558713"/>
    </source>
</evidence>
<evidence type="ECO:0000313" key="7">
    <source>
        <dbReference type="EMBL" id="KAL1196200.1"/>
    </source>
</evidence>
<dbReference type="InterPro" id="IPR032451">
    <property type="entry name" value="SMARCC_C"/>
</dbReference>
<dbReference type="Gene3D" id="1.10.10.60">
    <property type="entry name" value="Homeodomain-like"/>
    <property type="match status" value="1"/>
</dbReference>
<feature type="region of interest" description="Disordered" evidence="5">
    <location>
        <begin position="218"/>
        <end position="243"/>
    </location>
</feature>
<evidence type="ECO:0000256" key="3">
    <source>
        <dbReference type="ARBA" id="ARBA00023163"/>
    </source>
</evidence>
<feature type="domain" description="SANT" evidence="6">
    <location>
        <begin position="24"/>
        <end position="55"/>
    </location>
</feature>
<feature type="region of interest" description="Disordered" evidence="5">
    <location>
        <begin position="146"/>
        <end position="185"/>
    </location>
</feature>
<proteinExistence type="predicted"/>
<evidence type="ECO:0000256" key="1">
    <source>
        <dbReference type="ARBA" id="ARBA00023015"/>
    </source>
</evidence>
<dbReference type="InterPro" id="IPR017884">
    <property type="entry name" value="SANT_dom"/>
</dbReference>
<feature type="compositionally biased region" description="Polar residues" evidence="5">
    <location>
        <begin position="160"/>
        <end position="178"/>
    </location>
</feature>
<dbReference type="CDD" id="cd00167">
    <property type="entry name" value="SANT"/>
    <property type="match status" value="1"/>
</dbReference>
<sequence length="243" mass="26315">MATKMETIGLIRKLSCFLKLWNLCKENWVQIADHVGSKSKAQCILHFLRLPVEDGHSDNVEVPGVTNSENPTNGYDHKGTDSNGNLPGVSEQDSDTEIKLPFVKSPNPVMALVAFLASAVGPRVAASCAHEFLAVLSADDRMKSEGVQGKEASVLDRENQQPNENSGMHKTSSQNGTEPPTPLPQDKVMAAFRAGLSAAATKAKLFADHEEREIQRLSAKYRKPPAEEDGAEAGSSLLKLKHC</sequence>
<evidence type="ECO:0000256" key="2">
    <source>
        <dbReference type="ARBA" id="ARBA00023125"/>
    </source>
</evidence>